<dbReference type="InterPro" id="IPR016181">
    <property type="entry name" value="Acyl_CoA_acyltransferase"/>
</dbReference>
<protein>
    <recommendedName>
        <fullName evidence="5">[Ribosomal protein bS18]-alanine N-acetyltransferase</fullName>
        <ecNumber evidence="5">2.3.1.266</ecNumber>
    </recommendedName>
</protein>
<dbReference type="SUPFAM" id="SSF55729">
    <property type="entry name" value="Acyl-CoA N-acyltransferases (Nat)"/>
    <property type="match status" value="1"/>
</dbReference>
<sequence>MRTDRLRWWHLPAVAEMERAIFGPEAWSEGLLWTELAAGHDYRAVFDCAGDGPDRIVGYAGVALNDHEAWINNIAVDPAARRRGVGTRLMEDAIARARASGVKSVFLEVAVDNGAAQRLYDNFGFYGIGLRKNYYQTTGTDAAVMRMDL</sequence>
<dbReference type="InterPro" id="IPR000182">
    <property type="entry name" value="GNAT_dom"/>
</dbReference>
<evidence type="ECO:0000259" key="6">
    <source>
        <dbReference type="PROSITE" id="PS51186"/>
    </source>
</evidence>
<dbReference type="OrthoDB" id="529907at2"/>
<evidence type="ECO:0000256" key="4">
    <source>
        <dbReference type="ARBA" id="ARBA00023315"/>
    </source>
</evidence>
<dbReference type="AlphaFoldDB" id="A0A4V4HS86"/>
<comment type="subcellular location">
    <subcellularLocation>
        <location evidence="5">Cytoplasm</location>
    </subcellularLocation>
</comment>
<evidence type="ECO:0000256" key="2">
    <source>
        <dbReference type="ARBA" id="ARBA00022490"/>
    </source>
</evidence>
<accession>A0A4V4HS86</accession>
<evidence type="ECO:0000313" key="8">
    <source>
        <dbReference type="Proteomes" id="UP000308760"/>
    </source>
</evidence>
<keyword evidence="2 5" id="KW-0963">Cytoplasm</keyword>
<organism evidence="7 8">
    <name type="scientific">Glycomyces buryatensis</name>
    <dbReference type="NCBI Taxonomy" id="2570927"/>
    <lineage>
        <taxon>Bacteria</taxon>
        <taxon>Bacillati</taxon>
        <taxon>Actinomycetota</taxon>
        <taxon>Actinomycetes</taxon>
        <taxon>Glycomycetales</taxon>
        <taxon>Glycomycetaceae</taxon>
        <taxon>Glycomyces</taxon>
    </lineage>
</organism>
<dbReference type="EMBL" id="STGY01000056">
    <property type="protein sequence ID" value="THV40686.1"/>
    <property type="molecule type" value="Genomic_DNA"/>
</dbReference>
<dbReference type="Gene3D" id="3.40.630.30">
    <property type="match status" value="1"/>
</dbReference>
<dbReference type="PANTHER" id="PTHR43420:SF44">
    <property type="entry name" value="ACETYLTRANSFERASE YPEA"/>
    <property type="match status" value="1"/>
</dbReference>
<evidence type="ECO:0000256" key="3">
    <source>
        <dbReference type="ARBA" id="ARBA00022679"/>
    </source>
</evidence>
<keyword evidence="8" id="KW-1185">Reference proteome</keyword>
<dbReference type="InterPro" id="IPR050680">
    <property type="entry name" value="YpeA/RimI_acetyltransf"/>
</dbReference>
<dbReference type="EC" id="2.3.1.266" evidence="5"/>
<dbReference type="PANTHER" id="PTHR43420">
    <property type="entry name" value="ACETYLTRANSFERASE"/>
    <property type="match status" value="1"/>
</dbReference>
<evidence type="ECO:0000256" key="5">
    <source>
        <dbReference type="RuleBase" id="RU363094"/>
    </source>
</evidence>
<feature type="domain" description="N-acetyltransferase" evidence="6">
    <location>
        <begin position="1"/>
        <end position="149"/>
    </location>
</feature>
<proteinExistence type="inferred from homology"/>
<dbReference type="NCBIfam" id="TIGR01575">
    <property type="entry name" value="rimI"/>
    <property type="match status" value="1"/>
</dbReference>
<reference evidence="7 8" key="2">
    <citation type="submission" date="2019-05" db="EMBL/GenBank/DDBJ databases">
        <title>Glycomyces buryatensis sp. nov.</title>
        <authorList>
            <person name="Nikitina E."/>
        </authorList>
    </citation>
    <scope>NUCLEOTIDE SEQUENCE [LARGE SCALE GENOMIC DNA]</scope>
    <source>
        <strain evidence="7 8">18</strain>
    </source>
</reference>
<dbReference type="CDD" id="cd04301">
    <property type="entry name" value="NAT_SF"/>
    <property type="match status" value="1"/>
</dbReference>
<gene>
    <name evidence="7" type="primary">rimI</name>
    <name evidence="7" type="ORF">FAB82_14790</name>
</gene>
<dbReference type="Proteomes" id="UP000308760">
    <property type="component" value="Unassembled WGS sequence"/>
</dbReference>
<dbReference type="GO" id="GO:0005737">
    <property type="term" value="C:cytoplasm"/>
    <property type="evidence" value="ECO:0007669"/>
    <property type="project" value="UniProtKB-SubCell"/>
</dbReference>
<evidence type="ECO:0000313" key="7">
    <source>
        <dbReference type="EMBL" id="THV40686.1"/>
    </source>
</evidence>
<keyword evidence="4" id="KW-0012">Acyltransferase</keyword>
<evidence type="ECO:0000256" key="1">
    <source>
        <dbReference type="ARBA" id="ARBA00005395"/>
    </source>
</evidence>
<reference evidence="8" key="1">
    <citation type="submission" date="2019-04" db="EMBL/GenBank/DDBJ databases">
        <title>Nocardioides xinjiangensis sp. nov.</title>
        <authorList>
            <person name="Liu S."/>
        </authorList>
    </citation>
    <scope>NUCLEOTIDE SEQUENCE [LARGE SCALE GENOMIC DNA]</scope>
    <source>
        <strain evidence="8">18</strain>
    </source>
</reference>
<comment type="function">
    <text evidence="5">Acetylates the N-terminal alanine of ribosomal protein bS18.</text>
</comment>
<dbReference type="InterPro" id="IPR006464">
    <property type="entry name" value="AcTrfase_RimI/Ard1"/>
</dbReference>
<comment type="caution">
    <text evidence="7">The sequence shown here is derived from an EMBL/GenBank/DDBJ whole genome shotgun (WGS) entry which is preliminary data.</text>
</comment>
<comment type="catalytic activity">
    <reaction evidence="5">
        <text>N-terminal L-alanyl-[ribosomal protein bS18] + acetyl-CoA = N-terminal N(alpha)-acetyl-L-alanyl-[ribosomal protein bS18] + CoA + H(+)</text>
        <dbReference type="Rhea" id="RHEA:43756"/>
        <dbReference type="Rhea" id="RHEA-COMP:10676"/>
        <dbReference type="Rhea" id="RHEA-COMP:10677"/>
        <dbReference type="ChEBI" id="CHEBI:15378"/>
        <dbReference type="ChEBI" id="CHEBI:57287"/>
        <dbReference type="ChEBI" id="CHEBI:57288"/>
        <dbReference type="ChEBI" id="CHEBI:64718"/>
        <dbReference type="ChEBI" id="CHEBI:83683"/>
        <dbReference type="EC" id="2.3.1.266"/>
    </reaction>
</comment>
<keyword evidence="3 7" id="KW-0808">Transferase</keyword>
<name>A0A4V4HS86_9ACTN</name>
<dbReference type="PROSITE" id="PS51186">
    <property type="entry name" value="GNAT"/>
    <property type="match status" value="1"/>
</dbReference>
<dbReference type="GO" id="GO:0008999">
    <property type="term" value="F:protein-N-terminal-alanine acetyltransferase activity"/>
    <property type="evidence" value="ECO:0007669"/>
    <property type="project" value="UniProtKB-EC"/>
</dbReference>
<comment type="similarity">
    <text evidence="1 5">Belongs to the acetyltransferase family. RimI subfamily.</text>
</comment>
<dbReference type="Pfam" id="PF00583">
    <property type="entry name" value="Acetyltransf_1"/>
    <property type="match status" value="1"/>
</dbReference>